<dbReference type="EMBL" id="CM045758">
    <property type="protein sequence ID" value="KAI8030613.1"/>
    <property type="molecule type" value="Genomic_DNA"/>
</dbReference>
<comment type="caution">
    <text evidence="1">The sequence shown here is derived from an EMBL/GenBank/DDBJ whole genome shotgun (WGS) entry which is preliminary data.</text>
</comment>
<reference evidence="1 2" key="1">
    <citation type="journal article" date="2022" name="Plant J.">
        <title>Chromosome-level genome of Camellia lanceoleosa provides a valuable resource for understanding genome evolution and self-incompatibility.</title>
        <authorList>
            <person name="Gong W."/>
            <person name="Xiao S."/>
            <person name="Wang L."/>
            <person name="Liao Z."/>
            <person name="Chang Y."/>
            <person name="Mo W."/>
            <person name="Hu G."/>
            <person name="Li W."/>
            <person name="Zhao G."/>
            <person name="Zhu H."/>
            <person name="Hu X."/>
            <person name="Ji K."/>
            <person name="Xiang X."/>
            <person name="Song Q."/>
            <person name="Yuan D."/>
            <person name="Jin S."/>
            <person name="Zhang L."/>
        </authorList>
    </citation>
    <scope>NUCLEOTIDE SEQUENCE [LARGE SCALE GENOMIC DNA]</scope>
    <source>
        <strain evidence="1">SQ_2022a</strain>
    </source>
</reference>
<proteinExistence type="predicted"/>
<organism evidence="1 2">
    <name type="scientific">Camellia lanceoleosa</name>
    <dbReference type="NCBI Taxonomy" id="1840588"/>
    <lineage>
        <taxon>Eukaryota</taxon>
        <taxon>Viridiplantae</taxon>
        <taxon>Streptophyta</taxon>
        <taxon>Embryophyta</taxon>
        <taxon>Tracheophyta</taxon>
        <taxon>Spermatophyta</taxon>
        <taxon>Magnoliopsida</taxon>
        <taxon>eudicotyledons</taxon>
        <taxon>Gunneridae</taxon>
        <taxon>Pentapetalae</taxon>
        <taxon>asterids</taxon>
        <taxon>Ericales</taxon>
        <taxon>Theaceae</taxon>
        <taxon>Camellia</taxon>
    </lineage>
</organism>
<accession>A0ACC0IZM8</accession>
<evidence type="ECO:0000313" key="1">
    <source>
        <dbReference type="EMBL" id="KAI8030613.1"/>
    </source>
</evidence>
<protein>
    <submittedName>
        <fullName evidence="1">Leucine-rich repeat receptor-like protein kinase</fullName>
    </submittedName>
</protein>
<name>A0ACC0IZM8_9ERIC</name>
<gene>
    <name evidence="1" type="ORF">LOK49_LG01G04045</name>
</gene>
<keyword evidence="2" id="KW-1185">Reference proteome</keyword>
<dbReference type="Proteomes" id="UP001060215">
    <property type="component" value="Chromosome 1"/>
</dbReference>
<sequence length="220" mass="24307">MTIVNGMELIVASCPTVLLEFLHHGCDSNNYNAVQLPWSLDLSLIAQLQELQHLELRGIRIGSLVAPEGCNLNHQSNDHGIPSFILTQHTLQTLDLSSNSLTGSIPVRMLHNVSSVLRLRSNMFSGNFPQGYRNVVSPLVELDTSCNHFGGPLPLNIDALFPKLYNFNVSTNRLNGTIPPSFGELTNLQHLDLSNNQLVGKVPRHLTEKLFVVVPKSVEQ</sequence>
<evidence type="ECO:0000313" key="2">
    <source>
        <dbReference type="Proteomes" id="UP001060215"/>
    </source>
</evidence>